<organism evidence="3 5">
    <name type="scientific">Brachybacterium saurashtrense</name>
    <dbReference type="NCBI Taxonomy" id="556288"/>
    <lineage>
        <taxon>Bacteria</taxon>
        <taxon>Bacillati</taxon>
        <taxon>Actinomycetota</taxon>
        <taxon>Actinomycetes</taxon>
        <taxon>Micrococcales</taxon>
        <taxon>Dermabacteraceae</taxon>
        <taxon>Brachybacterium</taxon>
    </lineage>
</organism>
<dbReference type="InterPro" id="IPR051010">
    <property type="entry name" value="BCAA_transport"/>
</dbReference>
<evidence type="ECO:0000313" key="3">
    <source>
        <dbReference type="EMBL" id="RRR21712.1"/>
    </source>
</evidence>
<reference evidence="2 4" key="1">
    <citation type="submission" date="2018-07" db="EMBL/GenBank/DDBJ databases">
        <title>Brachybacterium saurashtrense DSM 23186 genome sequence.</title>
        <authorList>
            <person name="Guo L."/>
        </authorList>
    </citation>
    <scope>NUCLEOTIDE SEQUENCE [LARGE SCALE GENOMIC DNA]</scope>
    <source>
        <strain evidence="2 4">DSM 23186</strain>
    </source>
</reference>
<keyword evidence="4" id="KW-1185">Reference proteome</keyword>
<protein>
    <submittedName>
        <fullName evidence="3">Amino acid ABC transporter substrate-binding protein</fullName>
    </submittedName>
</protein>
<dbReference type="Gene3D" id="3.40.50.2300">
    <property type="match status" value="2"/>
</dbReference>
<dbReference type="PROSITE" id="PS51257">
    <property type="entry name" value="PROKAR_LIPOPROTEIN"/>
    <property type="match status" value="1"/>
</dbReference>
<sequence length="451" mass="47553">MALARRDLVRGLGAGILGAGALGACTRRRDGPPTPPPSAEPLTEPDTPLVIAQIGADHGRAGQVEEAVAVALDEARIDVNARWDGLFGHEVELLERHVVHEPGEDLAPVIREFAEAGATCVITSVDEETLIAAMPALVEAGMAVIDVLTSGMSVRSQEVHTANLLVRLSPDERTLAARYAEAALGSSSDRAGAPGTVALLSPDTAQGRSLLHELEQYLNPRNGRVLSAQFYDGDGIGDVEQRVQAVLEEPPALLVVEGGPETAPFLSALHEATLGENGRPEVQFPRRLGPTATVDYSRMPIAEDLAPECLSAATGYQPGGEVTVEHENMMLNRSAAFLETGYAYSQQAYDAFTMACLAAQHALSVTGTALAAALPAILTGAEECTDFDQCRRVMRTALEVADTATISYRGRMGKLELGPGADARVGELREYTWSEENALGPGTATGFEAPA</sequence>
<accession>A0A345YM76</accession>
<evidence type="ECO:0000313" key="2">
    <source>
        <dbReference type="EMBL" id="AXK45028.1"/>
    </source>
</evidence>
<dbReference type="OrthoDB" id="4789056at2"/>
<gene>
    <name evidence="2" type="ORF">DWV08_04975</name>
    <name evidence="3" type="ORF">DXU92_13550</name>
</gene>
<feature type="region of interest" description="Disordered" evidence="1">
    <location>
        <begin position="24"/>
        <end position="45"/>
    </location>
</feature>
<dbReference type="InterPro" id="IPR028082">
    <property type="entry name" value="Peripla_BP_I"/>
</dbReference>
<name>A0A345YM76_9MICO</name>
<evidence type="ECO:0000313" key="5">
    <source>
        <dbReference type="Proteomes" id="UP000282185"/>
    </source>
</evidence>
<evidence type="ECO:0000313" key="4">
    <source>
        <dbReference type="Proteomes" id="UP000254236"/>
    </source>
</evidence>
<dbReference type="Proteomes" id="UP000254236">
    <property type="component" value="Chromosome"/>
</dbReference>
<dbReference type="EMBL" id="CP031356">
    <property type="protein sequence ID" value="AXK45028.1"/>
    <property type="molecule type" value="Genomic_DNA"/>
</dbReference>
<dbReference type="RefSeq" id="WP_115412780.1">
    <property type="nucleotide sequence ID" value="NZ_CP031356.1"/>
</dbReference>
<evidence type="ECO:0000256" key="1">
    <source>
        <dbReference type="SAM" id="MobiDB-lite"/>
    </source>
</evidence>
<dbReference type="PANTHER" id="PTHR30483">
    <property type="entry name" value="LEUCINE-SPECIFIC-BINDING PROTEIN"/>
    <property type="match status" value="1"/>
</dbReference>
<dbReference type="KEGG" id="bsau:DWV08_04975"/>
<dbReference type="PANTHER" id="PTHR30483:SF6">
    <property type="entry name" value="PERIPLASMIC BINDING PROTEIN OF ABC TRANSPORTER FOR NATURAL AMINO ACIDS"/>
    <property type="match status" value="1"/>
</dbReference>
<dbReference type="AlphaFoldDB" id="A0A345YM76"/>
<reference evidence="3 5" key="2">
    <citation type="submission" date="2018-08" db="EMBL/GenBank/DDBJ databases">
        <title>Brachybacterium saurashtrense DSM 23186.</title>
        <authorList>
            <person name="Li Y."/>
        </authorList>
    </citation>
    <scope>NUCLEOTIDE SEQUENCE [LARGE SCALE GENOMIC DNA]</scope>
    <source>
        <strain evidence="3 5">DSM 23186</strain>
    </source>
</reference>
<dbReference type="SUPFAM" id="SSF53822">
    <property type="entry name" value="Periplasmic binding protein-like I"/>
    <property type="match status" value="1"/>
</dbReference>
<dbReference type="EMBL" id="QSWH01000006">
    <property type="protein sequence ID" value="RRR21712.1"/>
    <property type="molecule type" value="Genomic_DNA"/>
</dbReference>
<proteinExistence type="predicted"/>
<dbReference type="Proteomes" id="UP000282185">
    <property type="component" value="Unassembled WGS sequence"/>
</dbReference>